<evidence type="ECO:0000259" key="1">
    <source>
        <dbReference type="Pfam" id="PF01636"/>
    </source>
</evidence>
<dbReference type="STRING" id="1217970.SAMN05444002_3459"/>
<proteinExistence type="predicted"/>
<gene>
    <name evidence="2" type="ORF">SAMN05444002_3459</name>
</gene>
<dbReference type="Gene3D" id="3.90.1200.10">
    <property type="match status" value="1"/>
</dbReference>
<dbReference type="InterPro" id="IPR011009">
    <property type="entry name" value="Kinase-like_dom_sf"/>
</dbReference>
<dbReference type="AlphaFoldDB" id="A0A1N6HKH1"/>
<dbReference type="OrthoDB" id="9809275at2"/>
<sequence length="328" mass="35114">MTSVETFLSAAGWGDAQRTALAGDASARSYQRLTRGNERAVLMLDPEGNVAPFLSIAAHLAAQGLSAPRILAADPAHGLVLMEDLGDDLIARISSTDPSREEALYLAATDVLVALHAAPLPAGLQPYGPAEMAVMIAPAAEFYATAAGVPLTHDQWHHLTAALEEALLASDMPPPVMIHRDYHAENLLWLPDRAGAARVGLLDFQDALAGHPAYDLASLLGDVRRDVAGPVREAAIRHYLAATGHDGAGFRAALAAQGAQRNLRILGIFARLCTRLGKPHYLELMPRVWSLLLADLAHPTLENLRDVVLDAIPEPTPERLDRIRRVAA</sequence>
<accession>A0A1N6HKH1</accession>
<dbReference type="InterPro" id="IPR002575">
    <property type="entry name" value="Aminoglycoside_PTrfase"/>
</dbReference>
<name>A0A1N6HKH1_9RHOB</name>
<evidence type="ECO:0000313" key="3">
    <source>
        <dbReference type="Proteomes" id="UP000184932"/>
    </source>
</evidence>
<dbReference type="Proteomes" id="UP000184932">
    <property type="component" value="Unassembled WGS sequence"/>
</dbReference>
<protein>
    <recommendedName>
        <fullName evidence="1">Aminoglycoside phosphotransferase domain-containing protein</fullName>
    </recommendedName>
</protein>
<keyword evidence="3" id="KW-1185">Reference proteome</keyword>
<organism evidence="2 3">
    <name type="scientific">Vannielia litorea</name>
    <dbReference type="NCBI Taxonomy" id="1217970"/>
    <lineage>
        <taxon>Bacteria</taxon>
        <taxon>Pseudomonadati</taxon>
        <taxon>Pseudomonadota</taxon>
        <taxon>Alphaproteobacteria</taxon>
        <taxon>Rhodobacterales</taxon>
        <taxon>Paracoccaceae</taxon>
        <taxon>Vannielia</taxon>
    </lineage>
</organism>
<reference evidence="3" key="1">
    <citation type="submission" date="2016-11" db="EMBL/GenBank/DDBJ databases">
        <authorList>
            <person name="Varghese N."/>
            <person name="Submissions S."/>
        </authorList>
    </citation>
    <scope>NUCLEOTIDE SEQUENCE [LARGE SCALE GENOMIC DNA]</scope>
    <source>
        <strain evidence="3">DSM 29440</strain>
    </source>
</reference>
<feature type="domain" description="Aminoglycoside phosphotransferase" evidence="1">
    <location>
        <begin position="19"/>
        <end position="244"/>
    </location>
</feature>
<dbReference type="RefSeq" id="WP_074257361.1">
    <property type="nucleotide sequence ID" value="NZ_FSRL01000001.1"/>
</dbReference>
<dbReference type="SUPFAM" id="SSF56112">
    <property type="entry name" value="Protein kinase-like (PK-like)"/>
    <property type="match status" value="1"/>
</dbReference>
<dbReference type="Gene3D" id="3.30.200.20">
    <property type="entry name" value="Phosphorylase Kinase, domain 1"/>
    <property type="match status" value="1"/>
</dbReference>
<dbReference type="Pfam" id="PF01636">
    <property type="entry name" value="APH"/>
    <property type="match status" value="1"/>
</dbReference>
<dbReference type="EMBL" id="FSRL01000001">
    <property type="protein sequence ID" value="SIO20252.1"/>
    <property type="molecule type" value="Genomic_DNA"/>
</dbReference>
<evidence type="ECO:0000313" key="2">
    <source>
        <dbReference type="EMBL" id="SIO20252.1"/>
    </source>
</evidence>